<evidence type="ECO:0000256" key="5">
    <source>
        <dbReference type="ARBA" id="ARBA00023136"/>
    </source>
</evidence>
<evidence type="ECO:0000256" key="8">
    <source>
        <dbReference type="SAM" id="Phobius"/>
    </source>
</evidence>
<evidence type="ECO:0000313" key="10">
    <source>
        <dbReference type="EMBL" id="KNC29321.1"/>
    </source>
</evidence>
<dbReference type="EMBL" id="JRES01000678">
    <property type="protein sequence ID" value="KNC29321.1"/>
    <property type="molecule type" value="Genomic_DNA"/>
</dbReference>
<name>A0A0L0CAP6_LUCCU</name>
<dbReference type="GO" id="GO:0005886">
    <property type="term" value="C:plasma membrane"/>
    <property type="evidence" value="ECO:0007669"/>
    <property type="project" value="UniProtKB-SubCell"/>
</dbReference>
<evidence type="ECO:0000259" key="9">
    <source>
        <dbReference type="Pfam" id="PF24061"/>
    </source>
</evidence>
<comment type="caution">
    <text evidence="10">The sequence shown here is derived from an EMBL/GenBank/DDBJ whole genome shotgun (WGS) entry which is preliminary data.</text>
</comment>
<feature type="domain" description="Putative ionotropic receptor ligand binding" evidence="9">
    <location>
        <begin position="23"/>
        <end position="212"/>
    </location>
</feature>
<evidence type="ECO:0000256" key="6">
    <source>
        <dbReference type="ARBA" id="ARBA00023170"/>
    </source>
</evidence>
<protein>
    <recommendedName>
        <fullName evidence="9">Putative ionotropic receptor ligand binding domain-containing protein</fullName>
    </recommendedName>
</protein>
<feature type="transmembrane region" description="Helical" evidence="8">
    <location>
        <begin position="653"/>
        <end position="673"/>
    </location>
</feature>
<dbReference type="OMA" id="YQLVIYF"/>
<comment type="subcellular location">
    <subcellularLocation>
        <location evidence="1">Cell membrane</location>
        <topology evidence="1">Multi-pass membrane protein</topology>
    </subcellularLocation>
</comment>
<evidence type="ECO:0000256" key="7">
    <source>
        <dbReference type="ARBA" id="ARBA00023180"/>
    </source>
</evidence>
<evidence type="ECO:0000256" key="3">
    <source>
        <dbReference type="ARBA" id="ARBA00022692"/>
    </source>
</evidence>
<feature type="transmembrane region" description="Helical" evidence="8">
    <location>
        <begin position="409"/>
        <end position="431"/>
    </location>
</feature>
<keyword evidence="3 8" id="KW-0812">Transmembrane</keyword>
<dbReference type="InterPro" id="IPR056198">
    <property type="entry name" value="LBD_receptor"/>
</dbReference>
<dbReference type="OrthoDB" id="7739311at2759"/>
<proteinExistence type="predicted"/>
<keyword evidence="5 8" id="KW-0472">Membrane</keyword>
<evidence type="ECO:0000313" key="11">
    <source>
        <dbReference type="Proteomes" id="UP000037069"/>
    </source>
</evidence>
<dbReference type="AlphaFoldDB" id="A0A0L0CAP6"/>
<dbReference type="PANTHER" id="PTHR42643">
    <property type="entry name" value="IONOTROPIC RECEPTOR 20A-RELATED"/>
    <property type="match status" value="1"/>
</dbReference>
<keyword evidence="6" id="KW-0675">Receptor</keyword>
<keyword evidence="4 8" id="KW-1133">Transmembrane helix</keyword>
<reference evidence="10 11" key="1">
    <citation type="journal article" date="2015" name="Nat. Commun.">
        <title>Lucilia cuprina genome unlocks parasitic fly biology to underpin future interventions.</title>
        <authorList>
            <person name="Anstead C.A."/>
            <person name="Korhonen P.K."/>
            <person name="Young N.D."/>
            <person name="Hall R.S."/>
            <person name="Jex A.R."/>
            <person name="Murali S.C."/>
            <person name="Hughes D.S."/>
            <person name="Lee S.F."/>
            <person name="Perry T."/>
            <person name="Stroehlein A.J."/>
            <person name="Ansell B.R."/>
            <person name="Breugelmans B."/>
            <person name="Hofmann A."/>
            <person name="Qu J."/>
            <person name="Dugan S."/>
            <person name="Lee S.L."/>
            <person name="Chao H."/>
            <person name="Dinh H."/>
            <person name="Han Y."/>
            <person name="Doddapaneni H.V."/>
            <person name="Worley K.C."/>
            <person name="Muzny D.M."/>
            <person name="Ioannidis P."/>
            <person name="Waterhouse R.M."/>
            <person name="Zdobnov E.M."/>
            <person name="James P.J."/>
            <person name="Bagnall N.H."/>
            <person name="Kotze A.C."/>
            <person name="Gibbs R.A."/>
            <person name="Richards S."/>
            <person name="Batterham P."/>
            <person name="Gasser R.B."/>
        </authorList>
    </citation>
    <scope>NUCLEOTIDE SEQUENCE [LARGE SCALE GENOMIC DNA]</scope>
    <source>
        <strain evidence="10 11">LS</strain>
        <tissue evidence="10">Full body</tissue>
    </source>
</reference>
<gene>
    <name evidence="10" type="ORF">FF38_02449</name>
</gene>
<evidence type="ECO:0000256" key="1">
    <source>
        <dbReference type="ARBA" id="ARBA00004651"/>
    </source>
</evidence>
<keyword evidence="7" id="KW-0325">Glycoprotein</keyword>
<keyword evidence="2" id="KW-1003">Cell membrane</keyword>
<evidence type="ECO:0000256" key="2">
    <source>
        <dbReference type="ARBA" id="ARBA00022475"/>
    </source>
</evidence>
<dbReference type="PANTHER" id="PTHR42643:SF37">
    <property type="entry name" value="IONOTROPIC RECEPTOR 11A-RELATED"/>
    <property type="match status" value="1"/>
</dbReference>
<keyword evidence="11" id="KW-1185">Reference proteome</keyword>
<dbReference type="SUPFAM" id="SSF53850">
    <property type="entry name" value="Periplasmic binding protein-like II"/>
    <property type="match status" value="1"/>
</dbReference>
<dbReference type="Pfam" id="PF24061">
    <property type="entry name" value="LBD_receptor"/>
    <property type="match status" value="1"/>
</dbReference>
<feature type="transmembrane region" description="Helical" evidence="8">
    <location>
        <begin position="452"/>
        <end position="470"/>
    </location>
</feature>
<sequence>MVVLFGYLPIAKCKIANSNGINSKEHFVEYTKLAIYMAKRFIGPKTNTLVINEKCKIICNEEQNYQTELLNNIIYGIKEEFTIQLFLGHYNDRLWDYNMFIVDSHESFLILRYKLPSTWQERFFNFFILLTWSSNNEVELNETLYKIFKTASSFNVRNVVIMCKAFNGDYISFYAYEILNKNHSQNNITVREINRYENGTLMKEFLFPDHVNDYNSCWLNVSAHITPPLLIFNGDVNNETHLMEINRLGGIEGDILKAIAKSLNLKIRLHFPKEENIINFFSNSEGCFRDSVIALTSAGSQCCGYKSLELIKKIHKSLSPAMSVCAPQSYMVGVGFSNYCNLHILSFTSSIYVTTTCKDLDKGRSHIAIGGFSSTQWNSDKYSKSFVYHTTPYVFVIRSGLCFGPIKQLLNPLCPSTWTFLLILFSLSFIFSKLIHNKPKLRDFVFGSKNKTPICSMFTIFFGNSLPIRLIPTRNFPRFLMAAWLLLSFEVRNGYQGKMFDSLRFSQRIPMPQTISQLIEQDYTLLTHVYNDFYPVNKTQIMANTTRRMNMLQMSTLKLTSTALLDSLAHYNYKNCNTSTLTYIGETIHSFPCVMYFKKHSMLRQSIDRKLKIFSDAGITAMIARRYVRTEFLKMNTRSEFVSQLTNINLKGLYLISGVMFLISTIVFILELLTRKSQRLKKLLDFLNSF</sequence>
<accession>A0A0L0CAP6</accession>
<dbReference type="Proteomes" id="UP000037069">
    <property type="component" value="Unassembled WGS sequence"/>
</dbReference>
<evidence type="ECO:0000256" key="4">
    <source>
        <dbReference type="ARBA" id="ARBA00022989"/>
    </source>
</evidence>
<organism evidence="10 11">
    <name type="scientific">Lucilia cuprina</name>
    <name type="common">Green bottle fly</name>
    <name type="synonym">Australian sheep blowfly</name>
    <dbReference type="NCBI Taxonomy" id="7375"/>
    <lineage>
        <taxon>Eukaryota</taxon>
        <taxon>Metazoa</taxon>
        <taxon>Ecdysozoa</taxon>
        <taxon>Arthropoda</taxon>
        <taxon>Hexapoda</taxon>
        <taxon>Insecta</taxon>
        <taxon>Pterygota</taxon>
        <taxon>Neoptera</taxon>
        <taxon>Endopterygota</taxon>
        <taxon>Diptera</taxon>
        <taxon>Brachycera</taxon>
        <taxon>Muscomorpha</taxon>
        <taxon>Oestroidea</taxon>
        <taxon>Calliphoridae</taxon>
        <taxon>Luciliinae</taxon>
        <taxon>Lucilia</taxon>
    </lineage>
</organism>
<dbReference type="InterPro" id="IPR052192">
    <property type="entry name" value="Insect_Ionotropic_Sensory_Rcpt"/>
</dbReference>